<protein>
    <recommendedName>
        <fullName evidence="1">Dinitrogenase iron-molybdenum cofactor biosynthesis domain-containing protein</fullName>
    </recommendedName>
</protein>
<reference evidence="2 3" key="1">
    <citation type="submission" date="2019-02" db="EMBL/GenBank/DDBJ databases">
        <authorList>
            <person name="Fomenkov A."/>
            <person name="Dubinina G."/>
            <person name="Grabovich M."/>
            <person name="Vincze T."/>
            <person name="Roberts R.J."/>
        </authorList>
    </citation>
    <scope>NUCLEOTIDE SEQUENCE [LARGE SCALE GENOMIC DNA]</scope>
    <source>
        <strain evidence="2 3">P</strain>
    </source>
</reference>
<organism evidence="2 3">
    <name type="scientific">Thiospirochaeta perfilievii</name>
    <dbReference type="NCBI Taxonomy" id="252967"/>
    <lineage>
        <taxon>Bacteria</taxon>
        <taxon>Pseudomonadati</taxon>
        <taxon>Spirochaetota</taxon>
        <taxon>Spirochaetia</taxon>
        <taxon>Spirochaetales</taxon>
        <taxon>Spirochaetaceae</taxon>
        <taxon>Thiospirochaeta</taxon>
    </lineage>
</organism>
<dbReference type="Gene3D" id="3.30.420.130">
    <property type="entry name" value="Dinitrogenase iron-molybdenum cofactor biosynthesis domain"/>
    <property type="match status" value="1"/>
</dbReference>
<dbReference type="InterPro" id="IPR003731">
    <property type="entry name" value="Di-Nase_FeMo-co_biosynth"/>
</dbReference>
<dbReference type="Pfam" id="PF02579">
    <property type="entry name" value="Nitro_FeMo-Co"/>
    <property type="match status" value="1"/>
</dbReference>
<dbReference type="EMBL" id="CP035807">
    <property type="protein sequence ID" value="QEN03887.1"/>
    <property type="molecule type" value="Genomic_DNA"/>
</dbReference>
<accession>A0A5C1Q8X3</accession>
<dbReference type="Proteomes" id="UP000323824">
    <property type="component" value="Chromosome"/>
</dbReference>
<dbReference type="RefSeq" id="WP_149567144.1">
    <property type="nucleotide sequence ID" value="NZ_CP035807.1"/>
</dbReference>
<dbReference type="PANTHER" id="PTHR42983:SF1">
    <property type="entry name" value="IRON-MOLYBDENUM PROTEIN"/>
    <property type="match status" value="1"/>
</dbReference>
<reference evidence="2 3" key="2">
    <citation type="submission" date="2019-09" db="EMBL/GenBank/DDBJ databases">
        <title>Complete Genome Sequence and Methylome Analysis of free living Spirochaetas.</title>
        <authorList>
            <person name="Leshcheva N."/>
            <person name="Mikheeva N."/>
        </authorList>
    </citation>
    <scope>NUCLEOTIDE SEQUENCE [LARGE SCALE GENOMIC DNA]</scope>
    <source>
        <strain evidence="2 3">P</strain>
    </source>
</reference>
<dbReference type="InterPro" id="IPR036105">
    <property type="entry name" value="DiNase_FeMo-co_biosyn_sf"/>
</dbReference>
<evidence type="ECO:0000313" key="3">
    <source>
        <dbReference type="Proteomes" id="UP000323824"/>
    </source>
</evidence>
<sequence length="109" mass="11885">MIAIPVVSKKIKSNISICFGRCNYFAVVDDNGQITFLENKCKNSPAEAGIIAVKLLLENNIKIIISSNIGSTTKSYLKNSSITVYDAGNLETADKALSFLKLNKLVKMI</sequence>
<evidence type="ECO:0000259" key="1">
    <source>
        <dbReference type="Pfam" id="PF02579"/>
    </source>
</evidence>
<dbReference type="AlphaFoldDB" id="A0A5C1Q8X3"/>
<gene>
    <name evidence="2" type="ORF">EW093_03950</name>
</gene>
<name>A0A5C1Q8X3_9SPIO</name>
<feature type="domain" description="Dinitrogenase iron-molybdenum cofactor biosynthesis" evidence="1">
    <location>
        <begin position="13"/>
        <end position="98"/>
    </location>
</feature>
<proteinExistence type="predicted"/>
<keyword evidence="3" id="KW-1185">Reference proteome</keyword>
<evidence type="ECO:0000313" key="2">
    <source>
        <dbReference type="EMBL" id="QEN03887.1"/>
    </source>
</evidence>
<dbReference type="KEGG" id="sper:EW093_03950"/>
<dbReference type="OrthoDB" id="9807451at2"/>
<dbReference type="SUPFAM" id="SSF53146">
    <property type="entry name" value="Nitrogenase accessory factor-like"/>
    <property type="match status" value="1"/>
</dbReference>
<dbReference type="PANTHER" id="PTHR42983">
    <property type="entry name" value="DINITROGENASE IRON-MOLYBDENUM COFACTOR PROTEIN-RELATED"/>
    <property type="match status" value="1"/>
</dbReference>